<protein>
    <submittedName>
        <fullName evidence="3">Membrane-bound lytic murein transglycosylase D</fullName>
    </submittedName>
</protein>
<dbReference type="OrthoDB" id="9815002at2"/>
<feature type="domain" description="LysM" evidence="2">
    <location>
        <begin position="310"/>
        <end position="353"/>
    </location>
</feature>
<feature type="signal peptide" evidence="1">
    <location>
        <begin position="1"/>
        <end position="21"/>
    </location>
</feature>
<dbReference type="PROSITE" id="PS51782">
    <property type="entry name" value="LYSM"/>
    <property type="match status" value="3"/>
</dbReference>
<dbReference type="InterPro" id="IPR036779">
    <property type="entry name" value="LysM_dom_sf"/>
</dbReference>
<dbReference type="InterPro" id="IPR018392">
    <property type="entry name" value="LysM"/>
</dbReference>
<dbReference type="RefSeq" id="WP_121922326.1">
    <property type="nucleotide sequence ID" value="NZ_REFO01000010.1"/>
</dbReference>
<dbReference type="GO" id="GO:0008932">
    <property type="term" value="F:lytic endotransglycosylase activity"/>
    <property type="evidence" value="ECO:0007669"/>
    <property type="project" value="TreeGrafter"/>
</dbReference>
<dbReference type="SUPFAM" id="SSF53955">
    <property type="entry name" value="Lysozyme-like"/>
    <property type="match status" value="1"/>
</dbReference>
<feature type="domain" description="LysM" evidence="2">
    <location>
        <begin position="458"/>
        <end position="501"/>
    </location>
</feature>
<dbReference type="CDD" id="cd16894">
    <property type="entry name" value="MltD-like"/>
    <property type="match status" value="1"/>
</dbReference>
<dbReference type="PANTHER" id="PTHR33734:SF22">
    <property type="entry name" value="MEMBRANE-BOUND LYTIC MUREIN TRANSGLYCOSYLASE D"/>
    <property type="match status" value="1"/>
</dbReference>
<proteinExistence type="predicted"/>
<dbReference type="Gene3D" id="1.10.530.10">
    <property type="match status" value="1"/>
</dbReference>
<feature type="chain" id="PRO_5018315352" evidence="1">
    <location>
        <begin position="22"/>
        <end position="508"/>
    </location>
</feature>
<dbReference type="SUPFAM" id="SSF54106">
    <property type="entry name" value="LysM domain"/>
    <property type="match status" value="3"/>
</dbReference>
<evidence type="ECO:0000256" key="1">
    <source>
        <dbReference type="SAM" id="SignalP"/>
    </source>
</evidence>
<name>A0A3M0BK44_9AQUI</name>
<evidence type="ECO:0000313" key="3">
    <source>
        <dbReference type="EMBL" id="RMA97547.1"/>
    </source>
</evidence>
<sequence length="508" mass="59314">MMKKIKYLVFSIFFILNTAFADEDLNNISFLVKFAVENSPVVQNFYSKGKLNIHLTLPEKLETKNRIYLLKRNKYAIEKYLDRGREYIPIIKSIFNKHGLPDDLVFLPIIESHFNIKAKSPAGAAGLWQFMPQTARMYGLKINKWIDERYDLIKSTEAAAYYLKDLYSIFNDWGLALASYNSGEGNIIRKINKYGGINFWDIRNYLSPETRNYVPSFLATLTVVKEILKNNENQKINFDVIQVDKPISLDLISTLLKVPYSKLKDLNPHLLKGKTPPDDGVYNIYLPKGYGNTLKVVLEDIQLDKYKALKEYKVKRGDTLGKIAKKFKTTISYLKKINHLKNDYVIANTYIKVPTTIEAYPLYSYSVVDTTEDIQYTEKGIIYKVKRGDTLGKIARKFRVSVSSLKKWNHIKSYILPNQKIVIYKKVFNKNLQRKAMLHRVSYLKKKVKKRKPKFKYIFYKVKKGDSLGKIAKKFKVRISDIKKWNKLSSNIIRVNERLTIIKRVIER</sequence>
<evidence type="ECO:0000259" key="2">
    <source>
        <dbReference type="PROSITE" id="PS51782"/>
    </source>
</evidence>
<dbReference type="Pfam" id="PF01476">
    <property type="entry name" value="LysM"/>
    <property type="match status" value="3"/>
</dbReference>
<dbReference type="EMBL" id="REFO01000010">
    <property type="protein sequence ID" value="RMA97547.1"/>
    <property type="molecule type" value="Genomic_DNA"/>
</dbReference>
<dbReference type="SMART" id="SM00257">
    <property type="entry name" value="LysM"/>
    <property type="match status" value="3"/>
</dbReference>
<feature type="domain" description="LysM" evidence="2">
    <location>
        <begin position="381"/>
        <end position="428"/>
    </location>
</feature>
<comment type="caution">
    <text evidence="3">The sequence shown here is derived from an EMBL/GenBank/DDBJ whole genome shotgun (WGS) entry which is preliminary data.</text>
</comment>
<accession>A0A3M0BK44</accession>
<gene>
    <name evidence="3" type="ORF">CLV39_0162</name>
</gene>
<dbReference type="Proteomes" id="UP000280842">
    <property type="component" value="Unassembled WGS sequence"/>
</dbReference>
<keyword evidence="1" id="KW-0732">Signal</keyword>
<dbReference type="Pfam" id="PF01464">
    <property type="entry name" value="SLT"/>
    <property type="match status" value="1"/>
</dbReference>
<dbReference type="CDD" id="cd00118">
    <property type="entry name" value="LysM"/>
    <property type="match status" value="3"/>
</dbReference>
<reference evidence="3 4" key="1">
    <citation type="submission" date="2018-10" db="EMBL/GenBank/DDBJ databases">
        <title>Genomic Encyclopedia of Archaeal and Bacterial Type Strains, Phase II (KMG-II): from individual species to whole genera.</title>
        <authorList>
            <person name="Goeker M."/>
        </authorList>
    </citation>
    <scope>NUCLEOTIDE SEQUENCE [LARGE SCALE GENOMIC DNA]</scope>
    <source>
        <strain evidence="3 4">VM1</strain>
    </source>
</reference>
<dbReference type="InterPro" id="IPR023346">
    <property type="entry name" value="Lysozyme-like_dom_sf"/>
</dbReference>
<dbReference type="InterPro" id="IPR008258">
    <property type="entry name" value="Transglycosylase_SLT_dom_1"/>
</dbReference>
<evidence type="ECO:0000313" key="4">
    <source>
        <dbReference type="Proteomes" id="UP000280842"/>
    </source>
</evidence>
<dbReference type="Gene3D" id="3.10.350.10">
    <property type="entry name" value="LysM domain"/>
    <property type="match status" value="3"/>
</dbReference>
<dbReference type="AlphaFoldDB" id="A0A3M0BK44"/>
<organism evidence="3 4">
    <name type="scientific">Hydrogenothermus marinus</name>
    <dbReference type="NCBI Taxonomy" id="133270"/>
    <lineage>
        <taxon>Bacteria</taxon>
        <taxon>Pseudomonadati</taxon>
        <taxon>Aquificota</taxon>
        <taxon>Aquificia</taxon>
        <taxon>Aquificales</taxon>
        <taxon>Hydrogenothermaceae</taxon>
        <taxon>Hydrogenothermus</taxon>
    </lineage>
</organism>
<keyword evidence="4" id="KW-1185">Reference proteome</keyword>
<dbReference type="PANTHER" id="PTHR33734">
    <property type="entry name" value="LYSM DOMAIN-CONTAINING GPI-ANCHORED PROTEIN 2"/>
    <property type="match status" value="1"/>
</dbReference>